<keyword evidence="6" id="KW-0812">Transmembrane</keyword>
<dbReference type="PROSITE" id="PS51892">
    <property type="entry name" value="SUBTILASE"/>
    <property type="match status" value="1"/>
</dbReference>
<dbReference type="InterPro" id="IPR022398">
    <property type="entry name" value="Peptidase_S8_His-AS"/>
</dbReference>
<comment type="similarity">
    <text evidence="1 5">Belongs to the peptidase S8 family.</text>
</comment>
<evidence type="ECO:0000256" key="2">
    <source>
        <dbReference type="ARBA" id="ARBA00022670"/>
    </source>
</evidence>
<feature type="active site" description="Charge relay system" evidence="5">
    <location>
        <position position="253"/>
    </location>
</feature>
<feature type="active site" description="Charge relay system" evidence="5">
    <location>
        <position position="444"/>
    </location>
</feature>
<dbReference type="InterPro" id="IPR023827">
    <property type="entry name" value="Peptidase_S8_Asp-AS"/>
</dbReference>
<dbReference type="InterPro" id="IPR001119">
    <property type="entry name" value="SLH_dom"/>
</dbReference>
<dbReference type="InterPro" id="IPR015500">
    <property type="entry name" value="Peptidase_S8_subtilisin-rel"/>
</dbReference>
<keyword evidence="4 5" id="KW-0720">Serine protease</keyword>
<dbReference type="Pfam" id="PF00082">
    <property type="entry name" value="Peptidase_S8"/>
    <property type="match status" value="1"/>
</dbReference>
<name>A0ABD5ITW1_9BACL</name>
<evidence type="ECO:0000313" key="8">
    <source>
        <dbReference type="EMBL" id="MED5051750.1"/>
    </source>
</evidence>
<keyword evidence="6" id="KW-0472">Membrane</keyword>
<dbReference type="InterPro" id="IPR036852">
    <property type="entry name" value="Peptidase_S8/S53_dom_sf"/>
</dbReference>
<evidence type="ECO:0000256" key="5">
    <source>
        <dbReference type="PROSITE-ProRule" id="PRU01240"/>
    </source>
</evidence>
<feature type="domain" description="SLH" evidence="7">
    <location>
        <begin position="598"/>
        <end position="661"/>
    </location>
</feature>
<dbReference type="PROSITE" id="PS00137">
    <property type="entry name" value="SUBTILASE_HIS"/>
    <property type="match status" value="1"/>
</dbReference>
<sequence>MENGRSLIDHMRTVNSVNRKLILGFFAVILFFVFNGSYAHGQALSEWLIYFRTQDDYLQFLQTYQSRVEDTGSSFVVKARFSSDEIKAVEQLPIVSRVEPNYQKTLAETTAFNDPFFFQQWGLRTVGAEVIAPSRDGQNLLDGREVIVQNQSFTYEEQPLSASSFSFLLNGMKLSRLSLEMDHVEGNWRLEVTDGQGNELAANEGNTAQLDVLLPQNRTYDTIHILIQTNGWSKQPIVKKAAAVNHVTVAVIDTGVSVHEDFCGNVLYSLGKDYVDGDGMAVDENGHGTHVAGIIAACPNNGKGIVGAAGSAPVDILPLKVLDAQGTGGDFEIAQAVNDAVAMGANVINFSLAGKGKTLVLEQAISQALLNGIPVVAAAGNWGTSLQDIYPASYPGVITVAAIDEKGGVLPYSDYGWEVDVSAPGANIISTFLNDTYKSLSGTSMATPFVTSEVAMLKAEHPELDVIQIRKMLSETAFDIGEKGYDIHSGYGTIQIAKALQASPKAALDWLTIKNGQQLNFSQSQLLGVSDGLVGKNVYIWLDDQLILKKKADRTWISVTLPDIRSGRNEKTLKVIAVDDSGTILATDERLIKTADSSSASFSDVPASFWAYQEIQRAYQQKLINGFTDGTFRPNQSLSRRHAVMMMNRLFHWPLHHIQPPFADVPIDLAGALSIYAAYDQRVVTGYSNGSFAPEKLVTRAQMAVMLARALKLSEHPFSGTPYPFKDLSDPGHFAYDAVQQLADKGIIFKQDYFHPNEYLTRAQFAALLIRASDYLQK</sequence>
<dbReference type="AlphaFoldDB" id="A0ABD5ITW1"/>
<dbReference type="GO" id="GO:0006508">
    <property type="term" value="P:proteolysis"/>
    <property type="evidence" value="ECO:0007669"/>
    <property type="project" value="UniProtKB-KW"/>
</dbReference>
<reference evidence="8 9" key="1">
    <citation type="submission" date="2023-03" db="EMBL/GenBank/DDBJ databases">
        <title>Bacillus Genome Sequencing.</title>
        <authorList>
            <person name="Dunlap C."/>
        </authorList>
    </citation>
    <scope>NUCLEOTIDE SEQUENCE [LARGE SCALE GENOMIC DNA]</scope>
    <source>
        <strain evidence="8 9">NRS-38</strain>
    </source>
</reference>
<keyword evidence="3 5" id="KW-0378">Hydrolase</keyword>
<dbReference type="Pfam" id="PF00395">
    <property type="entry name" value="SLH"/>
    <property type="match status" value="3"/>
</dbReference>
<proteinExistence type="inferred from homology"/>
<dbReference type="SUPFAM" id="SSF52743">
    <property type="entry name" value="Subtilisin-like"/>
    <property type="match status" value="1"/>
</dbReference>
<dbReference type="InterPro" id="IPR050131">
    <property type="entry name" value="Peptidase_S8_subtilisin-like"/>
</dbReference>
<dbReference type="PRINTS" id="PR00723">
    <property type="entry name" value="SUBTILISIN"/>
</dbReference>
<accession>A0ABD5ITW1</accession>
<dbReference type="EMBL" id="JARTLI010000011">
    <property type="protein sequence ID" value="MED5051750.1"/>
    <property type="molecule type" value="Genomic_DNA"/>
</dbReference>
<dbReference type="PROSITE" id="PS51272">
    <property type="entry name" value="SLH"/>
    <property type="match status" value="3"/>
</dbReference>
<dbReference type="PROSITE" id="PS00136">
    <property type="entry name" value="SUBTILASE_ASP"/>
    <property type="match status" value="1"/>
</dbReference>
<dbReference type="InterPro" id="IPR000209">
    <property type="entry name" value="Peptidase_S8/S53_dom"/>
</dbReference>
<feature type="transmembrane region" description="Helical" evidence="6">
    <location>
        <begin position="21"/>
        <end position="39"/>
    </location>
</feature>
<dbReference type="Proteomes" id="UP001339962">
    <property type="component" value="Unassembled WGS sequence"/>
</dbReference>
<evidence type="ECO:0000256" key="6">
    <source>
        <dbReference type="SAM" id="Phobius"/>
    </source>
</evidence>
<evidence type="ECO:0000256" key="4">
    <source>
        <dbReference type="ARBA" id="ARBA00022825"/>
    </source>
</evidence>
<evidence type="ECO:0000256" key="1">
    <source>
        <dbReference type="ARBA" id="ARBA00011073"/>
    </source>
</evidence>
<dbReference type="RefSeq" id="WP_328217991.1">
    <property type="nucleotide sequence ID" value="NZ_JARTLI010000011.1"/>
</dbReference>
<keyword evidence="6" id="KW-1133">Transmembrane helix</keyword>
<evidence type="ECO:0000313" key="9">
    <source>
        <dbReference type="Proteomes" id="UP001339962"/>
    </source>
</evidence>
<organism evidence="8 9">
    <name type="scientific">Anoxybacteroides rupiense</name>
    <dbReference type="NCBI Taxonomy" id="311460"/>
    <lineage>
        <taxon>Bacteria</taxon>
        <taxon>Bacillati</taxon>
        <taxon>Bacillota</taxon>
        <taxon>Bacilli</taxon>
        <taxon>Bacillales</taxon>
        <taxon>Anoxybacillaceae</taxon>
        <taxon>Anoxybacteroides</taxon>
    </lineage>
</organism>
<dbReference type="PANTHER" id="PTHR43806:SF11">
    <property type="entry name" value="CEREVISIN-RELATED"/>
    <property type="match status" value="1"/>
</dbReference>
<feature type="domain" description="SLH" evidence="7">
    <location>
        <begin position="722"/>
        <end position="778"/>
    </location>
</feature>
<dbReference type="GO" id="GO:0004252">
    <property type="term" value="F:serine-type endopeptidase activity"/>
    <property type="evidence" value="ECO:0007669"/>
    <property type="project" value="UniProtKB-UniRule"/>
</dbReference>
<protein>
    <submittedName>
        <fullName evidence="8">S8 family serine peptidase</fullName>
    </submittedName>
</protein>
<gene>
    <name evidence="8" type="ORF">P9850_07760</name>
</gene>
<dbReference type="Gene3D" id="3.40.50.200">
    <property type="entry name" value="Peptidase S8/S53 domain"/>
    <property type="match status" value="1"/>
</dbReference>
<keyword evidence="2 5" id="KW-0645">Protease</keyword>
<comment type="caution">
    <text evidence="8">The sequence shown here is derived from an EMBL/GenBank/DDBJ whole genome shotgun (WGS) entry which is preliminary data.</text>
</comment>
<evidence type="ECO:0000256" key="3">
    <source>
        <dbReference type="ARBA" id="ARBA00022801"/>
    </source>
</evidence>
<feature type="domain" description="SLH" evidence="7">
    <location>
        <begin position="662"/>
        <end position="721"/>
    </location>
</feature>
<evidence type="ECO:0000259" key="7">
    <source>
        <dbReference type="PROSITE" id="PS51272"/>
    </source>
</evidence>
<feature type="active site" description="Charge relay system" evidence="5">
    <location>
        <position position="287"/>
    </location>
</feature>
<dbReference type="PANTHER" id="PTHR43806">
    <property type="entry name" value="PEPTIDASE S8"/>
    <property type="match status" value="1"/>
</dbReference>